<accession>A0A9P3FXS7</accession>
<dbReference type="AlphaFoldDB" id="A0A9P3FXS7"/>
<organism evidence="1 2">
    <name type="scientific">Phanerochaete sordida</name>
    <dbReference type="NCBI Taxonomy" id="48140"/>
    <lineage>
        <taxon>Eukaryota</taxon>
        <taxon>Fungi</taxon>
        <taxon>Dikarya</taxon>
        <taxon>Basidiomycota</taxon>
        <taxon>Agaricomycotina</taxon>
        <taxon>Agaricomycetes</taxon>
        <taxon>Polyporales</taxon>
        <taxon>Phanerochaetaceae</taxon>
        <taxon>Phanerochaete</taxon>
    </lineage>
</organism>
<dbReference type="EMBL" id="BPQB01000001">
    <property type="protein sequence ID" value="GJE84546.1"/>
    <property type="molecule type" value="Genomic_DNA"/>
</dbReference>
<gene>
    <name evidence="1" type="ORF">PsYK624_006220</name>
</gene>
<evidence type="ECO:0000313" key="1">
    <source>
        <dbReference type="EMBL" id="GJE84546.1"/>
    </source>
</evidence>
<name>A0A9P3FXS7_9APHY</name>
<sequence>MVRQVFRHRQDTIGLRSHEIWDTALQLHPTDGESEEIYGTESVVKKPRKNWQLPPQPTNHPLRSMKYLKKIVLEHMAEHGEIEKVSVRVKKERNEDGEREQIVTSKRTGVEAVPPEKQRPREDLKPSLWIWRYTGSEEQLNLEESAAPNAPSQANLKELFDGSVEPDFGSKIKFIDVPDFSKVNYAKKGMKTKHIF</sequence>
<protein>
    <submittedName>
        <fullName evidence="1">Uncharacterized protein</fullName>
    </submittedName>
</protein>
<dbReference type="Proteomes" id="UP000703269">
    <property type="component" value="Unassembled WGS sequence"/>
</dbReference>
<dbReference type="OrthoDB" id="2587968at2759"/>
<evidence type="ECO:0000313" key="2">
    <source>
        <dbReference type="Proteomes" id="UP000703269"/>
    </source>
</evidence>
<comment type="caution">
    <text evidence="1">The sequence shown here is derived from an EMBL/GenBank/DDBJ whole genome shotgun (WGS) entry which is preliminary data.</text>
</comment>
<keyword evidence="2" id="KW-1185">Reference proteome</keyword>
<proteinExistence type="predicted"/>
<reference evidence="1 2" key="1">
    <citation type="submission" date="2021-08" db="EMBL/GenBank/DDBJ databases">
        <title>Draft Genome Sequence of Phanerochaete sordida strain YK-624.</title>
        <authorList>
            <person name="Mori T."/>
            <person name="Dohra H."/>
            <person name="Suzuki T."/>
            <person name="Kawagishi H."/>
            <person name="Hirai H."/>
        </authorList>
    </citation>
    <scope>NUCLEOTIDE SEQUENCE [LARGE SCALE GENOMIC DNA]</scope>
    <source>
        <strain evidence="1 2">YK-624</strain>
    </source>
</reference>